<dbReference type="GO" id="GO:0003839">
    <property type="term" value="F:gamma-glutamylcyclotransferase activity"/>
    <property type="evidence" value="ECO:0007669"/>
    <property type="project" value="UniProtKB-EC"/>
</dbReference>
<feature type="region of interest" description="Disordered" evidence="5">
    <location>
        <begin position="1"/>
        <end position="23"/>
    </location>
</feature>
<dbReference type="EC" id="4.3.2.9" evidence="1"/>
<keyword evidence="2" id="KW-0456">Lyase</keyword>
<evidence type="ECO:0000313" key="7">
    <source>
        <dbReference type="Proteomes" id="UP001215712"/>
    </source>
</evidence>
<evidence type="ECO:0000256" key="5">
    <source>
        <dbReference type="SAM" id="MobiDB-lite"/>
    </source>
</evidence>
<evidence type="ECO:0000256" key="4">
    <source>
        <dbReference type="PIRSR" id="PIRSR617939-2"/>
    </source>
</evidence>
<dbReference type="AlphaFoldDB" id="A0AAD6HMK0"/>
<sequence length="423" mass="46607">MTQRPGDFSQPTVEQPVPPSQHRLGAIEPLDELQATLPATLPEISSLDVRSIPKTSAERCRVASIAASVDQDIHLAERITAQEDTGKGLPSSYAEETVLYLAYGSNLASKTFLGMRGIKPISKIPVLVPELRLTFDLPGLPYAEPCFAGTEFRDPETLPEQESESEVEVEVEDKLLTESEYLSEKASLLVETKEVHGDTVPRPRWDKPLVGVVYEVTLVDYAKIIATEGGGRGYKDVVVDCFPFAEDYTPTNPVPSHPSTQSFKAHSLLSPSADEARKKTYAAKAGESSVTCRGSIFREVGSHLRPDPEYAQPSARYLGLLMTGAEEHDLPSSYRDYLSRIHPYTVTKTRQKLGKAAFLVVWAPPVLVMLGFSRKFAGPDGRSPPWLISMSNAVWAAMWHSYDFFFRGIFGDGERTIGDTLAK</sequence>
<evidence type="ECO:0000313" key="6">
    <source>
        <dbReference type="EMBL" id="KAJ5727584.1"/>
    </source>
</evidence>
<dbReference type="PANTHER" id="PTHR12935:SF0">
    <property type="entry name" value="GAMMA-GLUTAMYLCYCLOTRANSFERASE"/>
    <property type="match status" value="1"/>
</dbReference>
<evidence type="ECO:0000256" key="1">
    <source>
        <dbReference type="ARBA" id="ARBA00012346"/>
    </source>
</evidence>
<reference evidence="6" key="1">
    <citation type="journal article" date="2023" name="IMA Fungus">
        <title>Comparative genomic study of the Penicillium genus elucidates a diverse pangenome and 15 lateral gene transfer events.</title>
        <authorList>
            <person name="Petersen C."/>
            <person name="Sorensen T."/>
            <person name="Nielsen M.R."/>
            <person name="Sondergaard T.E."/>
            <person name="Sorensen J.L."/>
            <person name="Fitzpatrick D.A."/>
            <person name="Frisvad J.C."/>
            <person name="Nielsen K.L."/>
        </authorList>
    </citation>
    <scope>NUCLEOTIDE SEQUENCE</scope>
    <source>
        <strain evidence="6">IBT 17514</strain>
    </source>
</reference>
<dbReference type="PANTHER" id="PTHR12935">
    <property type="entry name" value="GAMMA-GLUTAMYLCYCLOTRANSFERASE"/>
    <property type="match status" value="1"/>
</dbReference>
<dbReference type="InterPro" id="IPR017939">
    <property type="entry name" value="G-Glutamylcylcotransferase"/>
</dbReference>
<name>A0AAD6HMK0_9EURO</name>
<evidence type="ECO:0000256" key="3">
    <source>
        <dbReference type="PIRSR" id="PIRSR617939-1"/>
    </source>
</evidence>
<keyword evidence="7" id="KW-1185">Reference proteome</keyword>
<reference evidence="6" key="2">
    <citation type="submission" date="2023-01" db="EMBL/GenBank/DDBJ databases">
        <authorList>
            <person name="Petersen C."/>
        </authorList>
    </citation>
    <scope>NUCLEOTIDE SEQUENCE</scope>
    <source>
        <strain evidence="6">IBT 17514</strain>
    </source>
</reference>
<feature type="binding site" evidence="4">
    <location>
        <position position="317"/>
    </location>
    <ligand>
        <name>substrate</name>
    </ligand>
</feature>
<feature type="binding site" evidence="4">
    <location>
        <begin position="100"/>
        <end position="105"/>
    </location>
    <ligand>
        <name>substrate</name>
    </ligand>
</feature>
<gene>
    <name evidence="6" type="ORF">N7493_005404</name>
</gene>
<dbReference type="Proteomes" id="UP001215712">
    <property type="component" value="Unassembled WGS sequence"/>
</dbReference>
<accession>A0AAD6HMK0</accession>
<feature type="active site" description="Proton acceptor" evidence="3">
    <location>
        <position position="228"/>
    </location>
</feature>
<evidence type="ECO:0000256" key="2">
    <source>
        <dbReference type="ARBA" id="ARBA00023239"/>
    </source>
</evidence>
<dbReference type="EMBL" id="JAQJAN010000006">
    <property type="protein sequence ID" value="KAJ5727584.1"/>
    <property type="molecule type" value="Genomic_DNA"/>
</dbReference>
<protein>
    <recommendedName>
        <fullName evidence="1">gamma-glutamylcyclotransferase</fullName>
        <ecNumber evidence="1">4.3.2.9</ecNumber>
    </recommendedName>
</protein>
<feature type="compositionally biased region" description="Polar residues" evidence="5">
    <location>
        <begin position="1"/>
        <end position="13"/>
    </location>
</feature>
<proteinExistence type="predicted"/>
<dbReference type="Gene3D" id="3.10.490.10">
    <property type="entry name" value="Gamma-glutamyl cyclotransferase-like"/>
    <property type="match status" value="1"/>
</dbReference>
<organism evidence="6 7">
    <name type="scientific">Penicillium malachiteum</name>
    <dbReference type="NCBI Taxonomy" id="1324776"/>
    <lineage>
        <taxon>Eukaryota</taxon>
        <taxon>Fungi</taxon>
        <taxon>Dikarya</taxon>
        <taxon>Ascomycota</taxon>
        <taxon>Pezizomycotina</taxon>
        <taxon>Eurotiomycetes</taxon>
        <taxon>Eurotiomycetidae</taxon>
        <taxon>Eurotiales</taxon>
        <taxon>Aspergillaceae</taxon>
        <taxon>Penicillium</taxon>
    </lineage>
</organism>
<comment type="caution">
    <text evidence="6">The sequence shown here is derived from an EMBL/GenBank/DDBJ whole genome shotgun (WGS) entry which is preliminary data.</text>
</comment>